<dbReference type="InterPro" id="IPR036188">
    <property type="entry name" value="FAD/NAD-bd_sf"/>
</dbReference>
<dbReference type="Gene3D" id="3.50.50.60">
    <property type="entry name" value="FAD/NAD(P)-binding domain"/>
    <property type="match status" value="1"/>
</dbReference>
<dbReference type="EMBL" id="JAZHXI010000009">
    <property type="protein sequence ID" value="KAL2068087.1"/>
    <property type="molecule type" value="Genomic_DNA"/>
</dbReference>
<feature type="transmembrane region" description="Helical" evidence="5">
    <location>
        <begin position="641"/>
        <end position="658"/>
    </location>
</feature>
<feature type="domain" description="FAD-binding" evidence="6">
    <location>
        <begin position="299"/>
        <end position="344"/>
    </location>
</feature>
<name>A0ABR4CEY5_9HELO</name>
<dbReference type="Proteomes" id="UP001595075">
    <property type="component" value="Unassembled WGS sequence"/>
</dbReference>
<evidence type="ECO:0000313" key="8">
    <source>
        <dbReference type="Proteomes" id="UP001595075"/>
    </source>
</evidence>
<dbReference type="PANTHER" id="PTHR47356">
    <property type="entry name" value="FAD-DEPENDENT MONOOXYGENASE ASQG-RELATED"/>
    <property type="match status" value="1"/>
</dbReference>
<evidence type="ECO:0000256" key="5">
    <source>
        <dbReference type="SAM" id="Phobius"/>
    </source>
</evidence>
<protein>
    <recommendedName>
        <fullName evidence="6">FAD-binding domain-containing protein</fullName>
    </recommendedName>
</protein>
<keyword evidence="2" id="KW-0285">Flavoprotein</keyword>
<feature type="transmembrane region" description="Helical" evidence="5">
    <location>
        <begin position="679"/>
        <end position="698"/>
    </location>
</feature>
<comment type="caution">
    <text evidence="7">The sequence shown here is derived from an EMBL/GenBank/DDBJ whole genome shotgun (WGS) entry which is preliminary data.</text>
</comment>
<keyword evidence="5" id="KW-1133">Transmembrane helix</keyword>
<keyword evidence="4" id="KW-0560">Oxidoreductase</keyword>
<dbReference type="PRINTS" id="PR00420">
    <property type="entry name" value="RNGMNOXGNASE"/>
</dbReference>
<evidence type="ECO:0000313" key="7">
    <source>
        <dbReference type="EMBL" id="KAL2068087.1"/>
    </source>
</evidence>
<feature type="domain" description="FAD-binding" evidence="6">
    <location>
        <begin position="10"/>
        <end position="176"/>
    </location>
</feature>
<dbReference type="SUPFAM" id="SSF51905">
    <property type="entry name" value="FAD/NAD(P)-binding domain"/>
    <property type="match status" value="1"/>
</dbReference>
<proteinExistence type="inferred from homology"/>
<dbReference type="Pfam" id="PF01494">
    <property type="entry name" value="FAD_binding_3"/>
    <property type="match status" value="2"/>
</dbReference>
<evidence type="ECO:0000256" key="1">
    <source>
        <dbReference type="ARBA" id="ARBA00007992"/>
    </source>
</evidence>
<feature type="transmembrane region" description="Helical" evidence="5">
    <location>
        <begin position="762"/>
        <end position="789"/>
    </location>
</feature>
<feature type="transmembrane region" description="Helical" evidence="5">
    <location>
        <begin position="730"/>
        <end position="750"/>
    </location>
</feature>
<dbReference type="InterPro" id="IPR002938">
    <property type="entry name" value="FAD-bd"/>
</dbReference>
<dbReference type="InterPro" id="IPR050562">
    <property type="entry name" value="FAD_mOase_fung"/>
</dbReference>
<keyword evidence="8" id="KW-1185">Reference proteome</keyword>
<keyword evidence="5" id="KW-0812">Transmembrane</keyword>
<accession>A0ABR4CEY5</accession>
<evidence type="ECO:0000259" key="6">
    <source>
        <dbReference type="Pfam" id="PF01494"/>
    </source>
</evidence>
<comment type="similarity">
    <text evidence="1">Belongs to the paxM FAD-dependent monooxygenase family.</text>
</comment>
<keyword evidence="3" id="KW-0274">FAD</keyword>
<keyword evidence="5" id="KW-0472">Membrane</keyword>
<sequence>MGEEKSSKRLRVVIVGASISGLTLAHCLELNPNVDFVLLEGRDEIHPEVGASIVILPNGSRIFDQLGFLDDVLELQEACVQTLTWNDKGDLLATSDAPALVKKRTGYDMAFVTRRNLLKVLYSNIKDKTKVLTSKRVTDVQISASGVTATCGDGSSYDGDLIVGADGIHSVVRGKMQDYIDASQPGAAEKDRNSVSAEYNCVFGMGTQPKGSVLTIGDSHRTYAKDYSTLSFVGNNGILYWFLFSKMDKRYHGKEIPRYGKEHMDEAVKPFRDMLMAPGVPFGKVWECRTFANMSPLEESQNQHWVSERMVCIGDSTHKMTPNMGAGGNAAIETAAALANHIAKLPVNPTQVDIRKTLDAFYVKRNTRVNLICDAANGLTRIEAQNTFSDKIMALHVLPSLGDALWDLTCETIVGAESIESLPLPARSREATMAWDPESGIGKKESPLIRALWALPLLGITYACQKTMWQTIANLTPLASKAGSLNLGNGVVIPMVSNFIGISAIDKVLAKFVAGFTPAITGLDPIGKLQGIAFLADMVPVQTIWLIESIRRGNLTTTSYLMHTLLSAAFQVKGLGFIAPIYYFLHYIQSPLSMYAAPDNRLTNVASAKVIVPTIALSFILPSVAMFAAPGIANRQWINGLFFQPFPLYAALVHRLLTKTVKDTTRTDRIDNVTADMKWLRLAYGFAAATAAAAYLYVNVKSPASLTEVFFKGISKPSEALPLITGAAKVFRYDQITAFTAGAWWVLLSFKDLKKAKKIQTGWAGIVGTFAGTTLLAGPGAGMAAMWAWREECLAKGKNVVAQKGDDC</sequence>
<evidence type="ECO:0000256" key="2">
    <source>
        <dbReference type="ARBA" id="ARBA00022630"/>
    </source>
</evidence>
<dbReference type="PANTHER" id="PTHR47356:SF2">
    <property type="entry name" value="FAD-BINDING DOMAIN-CONTAINING PROTEIN-RELATED"/>
    <property type="match status" value="1"/>
</dbReference>
<gene>
    <name evidence="7" type="ORF">VTL71DRAFT_16185</name>
</gene>
<reference evidence="7 8" key="1">
    <citation type="journal article" date="2024" name="Commun. Biol.">
        <title>Comparative genomic analysis of thermophilic fungi reveals convergent evolutionary adaptations and gene losses.</title>
        <authorList>
            <person name="Steindorff A.S."/>
            <person name="Aguilar-Pontes M.V."/>
            <person name="Robinson A.J."/>
            <person name="Andreopoulos B."/>
            <person name="LaButti K."/>
            <person name="Kuo A."/>
            <person name="Mondo S."/>
            <person name="Riley R."/>
            <person name="Otillar R."/>
            <person name="Haridas S."/>
            <person name="Lipzen A."/>
            <person name="Grimwood J."/>
            <person name="Schmutz J."/>
            <person name="Clum A."/>
            <person name="Reid I.D."/>
            <person name="Moisan M.C."/>
            <person name="Butler G."/>
            <person name="Nguyen T.T.M."/>
            <person name="Dewar K."/>
            <person name="Conant G."/>
            <person name="Drula E."/>
            <person name="Henrissat B."/>
            <person name="Hansel C."/>
            <person name="Singer S."/>
            <person name="Hutchinson M.I."/>
            <person name="de Vries R.P."/>
            <person name="Natvig D.O."/>
            <person name="Powell A.J."/>
            <person name="Tsang A."/>
            <person name="Grigoriev I.V."/>
        </authorList>
    </citation>
    <scope>NUCLEOTIDE SEQUENCE [LARGE SCALE GENOMIC DNA]</scope>
    <source>
        <strain evidence="7 8">CBS 494.80</strain>
    </source>
</reference>
<evidence type="ECO:0000256" key="4">
    <source>
        <dbReference type="ARBA" id="ARBA00023002"/>
    </source>
</evidence>
<evidence type="ECO:0000256" key="3">
    <source>
        <dbReference type="ARBA" id="ARBA00022827"/>
    </source>
</evidence>
<feature type="transmembrane region" description="Helical" evidence="5">
    <location>
        <begin position="606"/>
        <end position="629"/>
    </location>
</feature>
<organism evidence="7 8">
    <name type="scientific">Oculimacula yallundae</name>
    <dbReference type="NCBI Taxonomy" id="86028"/>
    <lineage>
        <taxon>Eukaryota</taxon>
        <taxon>Fungi</taxon>
        <taxon>Dikarya</taxon>
        <taxon>Ascomycota</taxon>
        <taxon>Pezizomycotina</taxon>
        <taxon>Leotiomycetes</taxon>
        <taxon>Helotiales</taxon>
        <taxon>Ploettnerulaceae</taxon>
        <taxon>Oculimacula</taxon>
    </lineage>
</organism>